<sequence>MRKQAHLIQNDRFNRVWGDEFIYAILQTD</sequence>
<accession>A0ABU0UK68</accession>
<reference evidence="1 2" key="1">
    <citation type="submission" date="2023-07" db="EMBL/GenBank/DDBJ databases">
        <title>Functional and genomic diversity of the sorghum phyllosphere microbiome.</title>
        <authorList>
            <person name="Shade A."/>
        </authorList>
    </citation>
    <scope>NUCLEOTIDE SEQUENCE [LARGE SCALE GENOMIC DNA]</scope>
    <source>
        <strain evidence="1 2">SORGH_AS_1126</strain>
    </source>
</reference>
<keyword evidence="2" id="KW-1185">Reference proteome</keyword>
<comment type="caution">
    <text evidence="1">The sequence shown here is derived from an EMBL/GenBank/DDBJ whole genome shotgun (WGS) entry which is preliminary data.</text>
</comment>
<protein>
    <submittedName>
        <fullName evidence="1">Uncharacterized protein</fullName>
    </submittedName>
</protein>
<evidence type="ECO:0000313" key="2">
    <source>
        <dbReference type="Proteomes" id="UP001224781"/>
    </source>
</evidence>
<evidence type="ECO:0000313" key="1">
    <source>
        <dbReference type="EMBL" id="MDQ1185353.1"/>
    </source>
</evidence>
<proteinExistence type="predicted"/>
<dbReference type="Proteomes" id="UP001224781">
    <property type="component" value="Unassembled WGS sequence"/>
</dbReference>
<dbReference type="EMBL" id="JAUTBL010000002">
    <property type="protein sequence ID" value="MDQ1185353.1"/>
    <property type="molecule type" value="Genomic_DNA"/>
</dbReference>
<organism evidence="1 2">
    <name type="scientific">Agrobacterium larrymoorei</name>
    <dbReference type="NCBI Taxonomy" id="160699"/>
    <lineage>
        <taxon>Bacteria</taxon>
        <taxon>Pseudomonadati</taxon>
        <taxon>Pseudomonadota</taxon>
        <taxon>Alphaproteobacteria</taxon>
        <taxon>Hyphomicrobiales</taxon>
        <taxon>Rhizobiaceae</taxon>
        <taxon>Rhizobium/Agrobacterium group</taxon>
        <taxon>Agrobacterium</taxon>
    </lineage>
</organism>
<name>A0ABU0UK68_9HYPH</name>
<gene>
    <name evidence="1" type="ORF">QE408_002496</name>
</gene>